<feature type="domain" description="RDD" evidence="7">
    <location>
        <begin position="27"/>
        <end position="137"/>
    </location>
</feature>
<dbReference type="Pfam" id="PF06271">
    <property type="entry name" value="RDD"/>
    <property type="match status" value="1"/>
</dbReference>
<keyword evidence="3 6" id="KW-0812">Transmembrane</keyword>
<evidence type="ECO:0000256" key="2">
    <source>
        <dbReference type="ARBA" id="ARBA00022475"/>
    </source>
</evidence>
<evidence type="ECO:0000313" key="8">
    <source>
        <dbReference type="EMBL" id="QWZ06415.1"/>
    </source>
</evidence>
<dbReference type="InterPro" id="IPR016795">
    <property type="entry name" value="UCP021697"/>
</dbReference>
<dbReference type="PIRSF" id="PIRSF021697">
    <property type="entry name" value="UCP021697"/>
    <property type="match status" value="1"/>
</dbReference>
<dbReference type="PANTHER" id="PTHR36115:SF6">
    <property type="entry name" value="PROLINE-RICH ANTIGEN HOMOLOG"/>
    <property type="match status" value="1"/>
</dbReference>
<evidence type="ECO:0000259" key="7">
    <source>
        <dbReference type="Pfam" id="PF06271"/>
    </source>
</evidence>
<keyword evidence="2" id="KW-1003">Cell membrane</keyword>
<keyword evidence="5 6" id="KW-0472">Membrane</keyword>
<accession>A0A975SV17</accession>
<feature type="transmembrane region" description="Helical" evidence="6">
    <location>
        <begin position="68"/>
        <end position="91"/>
    </location>
</feature>
<dbReference type="AlphaFoldDB" id="A0A975SV17"/>
<name>A0A975SV17_9ACTN</name>
<comment type="subcellular location">
    <subcellularLocation>
        <location evidence="1">Cell membrane</location>
        <topology evidence="1">Multi-pass membrane protein</topology>
    </subcellularLocation>
</comment>
<evidence type="ECO:0000256" key="3">
    <source>
        <dbReference type="ARBA" id="ARBA00022692"/>
    </source>
</evidence>
<dbReference type="InterPro" id="IPR010432">
    <property type="entry name" value="RDD"/>
</dbReference>
<protein>
    <submittedName>
        <fullName evidence="8">RDD family protein</fullName>
    </submittedName>
</protein>
<keyword evidence="4 6" id="KW-1133">Transmembrane helix</keyword>
<dbReference type="RefSeq" id="WP_216937323.1">
    <property type="nucleotide sequence ID" value="NZ_CP077062.1"/>
</dbReference>
<dbReference type="KEGG" id="nps:KRR39_12490"/>
<evidence type="ECO:0000256" key="6">
    <source>
        <dbReference type="SAM" id="Phobius"/>
    </source>
</evidence>
<proteinExistence type="predicted"/>
<evidence type="ECO:0000256" key="1">
    <source>
        <dbReference type="ARBA" id="ARBA00004651"/>
    </source>
</evidence>
<gene>
    <name evidence="8" type="ORF">KRR39_12490</name>
</gene>
<dbReference type="GO" id="GO:0005886">
    <property type="term" value="C:plasma membrane"/>
    <property type="evidence" value="ECO:0007669"/>
    <property type="project" value="UniProtKB-SubCell"/>
</dbReference>
<dbReference type="InterPro" id="IPR051791">
    <property type="entry name" value="Pra-immunoreactive"/>
</dbReference>
<dbReference type="EMBL" id="CP077062">
    <property type="protein sequence ID" value="QWZ06415.1"/>
    <property type="molecule type" value="Genomic_DNA"/>
</dbReference>
<dbReference type="PANTHER" id="PTHR36115">
    <property type="entry name" value="PROLINE-RICH ANTIGEN HOMOLOG-RELATED"/>
    <property type="match status" value="1"/>
</dbReference>
<feature type="transmembrane region" description="Helical" evidence="6">
    <location>
        <begin position="103"/>
        <end position="124"/>
    </location>
</feature>
<evidence type="ECO:0000313" key="9">
    <source>
        <dbReference type="Proteomes" id="UP000683575"/>
    </source>
</evidence>
<sequence length="143" mass="15309">MSLPPTPAAATYAGQRLGLPEAGRGSVASWGRRILALCVDWFASILVAGAIVGPGVLSSHGWEAWMPLLVFLVEGTVLTPLVGGSFGQLLLRVAVVRLDRRPVNLLVALLRTLLICLVVPPVIYNRDRRGLHDLVAGTVTVRR</sequence>
<dbReference type="Proteomes" id="UP000683575">
    <property type="component" value="Chromosome"/>
</dbReference>
<evidence type="ECO:0000256" key="5">
    <source>
        <dbReference type="ARBA" id="ARBA00023136"/>
    </source>
</evidence>
<evidence type="ECO:0000256" key="4">
    <source>
        <dbReference type="ARBA" id="ARBA00022989"/>
    </source>
</evidence>
<feature type="transmembrane region" description="Helical" evidence="6">
    <location>
        <begin position="34"/>
        <end position="56"/>
    </location>
</feature>
<keyword evidence="9" id="KW-1185">Reference proteome</keyword>
<reference evidence="8" key="1">
    <citation type="submission" date="2021-06" db="EMBL/GenBank/DDBJ databases">
        <title>Complete genome sequence of Nocardioides sp. G188.</title>
        <authorList>
            <person name="Im W.-T."/>
        </authorList>
    </citation>
    <scope>NUCLEOTIDE SEQUENCE</scope>
    <source>
        <strain evidence="8">G188</strain>
    </source>
</reference>
<organism evidence="8 9">
    <name type="scientific">Nocardioides panacis</name>
    <dbReference type="NCBI Taxonomy" id="2849501"/>
    <lineage>
        <taxon>Bacteria</taxon>
        <taxon>Bacillati</taxon>
        <taxon>Actinomycetota</taxon>
        <taxon>Actinomycetes</taxon>
        <taxon>Propionibacteriales</taxon>
        <taxon>Nocardioidaceae</taxon>
        <taxon>Nocardioides</taxon>
    </lineage>
</organism>